<evidence type="ECO:0000313" key="1">
    <source>
        <dbReference type="EMBL" id="KGJ71083.1"/>
    </source>
</evidence>
<organism evidence="1 2">
    <name type="scientific">Bradyrhizobium diazoefficiens SEMIA 5080</name>
    <dbReference type="NCBI Taxonomy" id="754504"/>
    <lineage>
        <taxon>Bacteria</taxon>
        <taxon>Pseudomonadati</taxon>
        <taxon>Pseudomonadota</taxon>
        <taxon>Alphaproteobacteria</taxon>
        <taxon>Hyphomicrobiales</taxon>
        <taxon>Nitrobacteraceae</taxon>
        <taxon>Bradyrhizobium</taxon>
    </lineage>
</organism>
<dbReference type="AlphaFoldDB" id="A0A837CRN6"/>
<gene>
    <name evidence="1" type="ORF">BJA5080_06274</name>
</gene>
<name>A0A837CRN6_9BRAD</name>
<accession>A0A837CRN6</accession>
<proteinExistence type="predicted"/>
<comment type="caution">
    <text evidence="1">The sequence shown here is derived from an EMBL/GenBank/DDBJ whole genome shotgun (WGS) entry which is preliminary data.</text>
</comment>
<protein>
    <submittedName>
        <fullName evidence="1">Uncharacterized protein</fullName>
    </submittedName>
</protein>
<dbReference type="Proteomes" id="UP000024900">
    <property type="component" value="Unassembled WGS sequence"/>
</dbReference>
<dbReference type="EMBL" id="ADOU02000004">
    <property type="protein sequence ID" value="KGJ71083.1"/>
    <property type="molecule type" value="Genomic_DNA"/>
</dbReference>
<evidence type="ECO:0000313" key="2">
    <source>
        <dbReference type="Proteomes" id="UP000024900"/>
    </source>
</evidence>
<reference evidence="1 2" key="1">
    <citation type="journal article" date="2014" name="BMC Genomics">
        <title>Comparative genomics of Bradyrhizobium japonicum CPAC 15 and Bradyrhizobium diazoefficiens CPAC 7: elite model strains for understanding symbiotic performance with soybean.</title>
        <authorList>
            <person name="Siqueira A.F."/>
            <person name="Ormeno-Orrillo E."/>
            <person name="Souza R.C."/>
            <person name="Rodrigues E.P."/>
            <person name="Almeida L.G."/>
            <person name="Barcellos F.G."/>
            <person name="Batista J.S."/>
            <person name="Nakatami A.S."/>
            <person name="Martinez-Romero E."/>
            <person name="Vasconcelos A.T."/>
            <person name="Hungria M."/>
        </authorList>
    </citation>
    <scope>NUCLEOTIDE SEQUENCE [LARGE SCALE GENOMIC DNA]</scope>
    <source>
        <strain evidence="1 2">SEMIA 5080</strain>
    </source>
</reference>
<sequence>MAVATDCTDHVAATLLGRLLLGFGLRRLEPLHFESVGLELFDRPGHVADLVRNQARTSLVLAPCGSGQTIETYSCRGAVTLCCVVVAGALALYEPVFGQAPERQVADSRPVEAAAPAAVRVVGAPFVPNVNPRER</sequence>